<keyword evidence="2" id="KW-0472">Membrane</keyword>
<keyword evidence="2" id="KW-0812">Transmembrane</keyword>
<evidence type="ECO:0000256" key="2">
    <source>
        <dbReference type="SAM" id="Phobius"/>
    </source>
</evidence>
<proteinExistence type="predicted"/>
<evidence type="ECO:0000313" key="4">
    <source>
        <dbReference type="Proteomes" id="UP000319927"/>
    </source>
</evidence>
<sequence length="108" mass="12156">MLIPLILLTAEAYTTRFGDKHQPLHAVFVAIPVVLYFGLIAAVQTMVYRGHQERMVRVPGYGRRMVHVPGLRQRQRIMMAELTGVAGRYGHGTTGMRPGTRPSPRFAR</sequence>
<accession>A0A561WWC7</accession>
<reference evidence="3 4" key="1">
    <citation type="submission" date="2019-06" db="EMBL/GenBank/DDBJ databases">
        <title>Sequencing the genomes of 1000 actinobacteria strains.</title>
        <authorList>
            <person name="Klenk H.-P."/>
        </authorList>
    </citation>
    <scope>NUCLEOTIDE SEQUENCE [LARGE SCALE GENOMIC DNA]</scope>
    <source>
        <strain evidence="3 4">DSM 102131</strain>
    </source>
</reference>
<organism evidence="3 4">
    <name type="scientific">Micromonospora palomenae</name>
    <dbReference type="NCBI Taxonomy" id="1461247"/>
    <lineage>
        <taxon>Bacteria</taxon>
        <taxon>Bacillati</taxon>
        <taxon>Actinomycetota</taxon>
        <taxon>Actinomycetes</taxon>
        <taxon>Micromonosporales</taxon>
        <taxon>Micromonosporaceae</taxon>
        <taxon>Micromonospora</taxon>
    </lineage>
</organism>
<feature type="region of interest" description="Disordered" evidence="1">
    <location>
        <begin position="89"/>
        <end position="108"/>
    </location>
</feature>
<dbReference type="AlphaFoldDB" id="A0A561WWC7"/>
<protein>
    <submittedName>
        <fullName evidence="3">Uncharacterized protein</fullName>
    </submittedName>
</protein>
<keyword evidence="4" id="KW-1185">Reference proteome</keyword>
<gene>
    <name evidence="3" type="ORF">FHX75_111318</name>
</gene>
<keyword evidence="2" id="KW-1133">Transmembrane helix</keyword>
<comment type="caution">
    <text evidence="3">The sequence shown here is derived from an EMBL/GenBank/DDBJ whole genome shotgun (WGS) entry which is preliminary data.</text>
</comment>
<evidence type="ECO:0000256" key="1">
    <source>
        <dbReference type="SAM" id="MobiDB-lite"/>
    </source>
</evidence>
<evidence type="ECO:0000313" key="3">
    <source>
        <dbReference type="EMBL" id="TWG28167.1"/>
    </source>
</evidence>
<feature type="transmembrane region" description="Helical" evidence="2">
    <location>
        <begin position="24"/>
        <end position="47"/>
    </location>
</feature>
<name>A0A561WWC7_9ACTN</name>
<dbReference type="EMBL" id="VIXA01000001">
    <property type="protein sequence ID" value="TWG28167.1"/>
    <property type="molecule type" value="Genomic_DNA"/>
</dbReference>
<dbReference type="Proteomes" id="UP000319927">
    <property type="component" value="Unassembled WGS sequence"/>
</dbReference>